<dbReference type="STRING" id="1331196.A0A1B9IJR6"/>
<evidence type="ECO:0000256" key="2">
    <source>
        <dbReference type="ARBA" id="ARBA00010734"/>
    </source>
</evidence>
<proteinExistence type="inferred from homology"/>
<evidence type="ECO:0000313" key="9">
    <source>
        <dbReference type="Proteomes" id="UP000092583"/>
    </source>
</evidence>
<dbReference type="AlphaFoldDB" id="A0A1B9IJR6"/>
<dbReference type="GO" id="GO:0000462">
    <property type="term" value="P:maturation of SSU-rRNA from tricistronic rRNA transcript (SSU-rRNA, 5.8S rRNA, LSU-rRNA)"/>
    <property type="evidence" value="ECO:0007669"/>
    <property type="project" value="InterPro"/>
</dbReference>
<evidence type="ECO:0000256" key="6">
    <source>
        <dbReference type="SAM" id="MobiDB-lite"/>
    </source>
</evidence>
<dbReference type="SMART" id="SM00386">
    <property type="entry name" value="HAT"/>
    <property type="match status" value="3"/>
</dbReference>
<dbReference type="InterPro" id="IPR013949">
    <property type="entry name" value="Utp6"/>
</dbReference>
<comment type="subcellular location">
    <subcellularLocation>
        <location evidence="1">Nucleus</location>
        <location evidence="1">Nucleolus</location>
    </subcellularLocation>
</comment>
<evidence type="ECO:0000256" key="3">
    <source>
        <dbReference type="ARBA" id="ARBA00022552"/>
    </source>
</evidence>
<dbReference type="Proteomes" id="UP000092583">
    <property type="component" value="Unassembled WGS sequence"/>
</dbReference>
<dbReference type="EMBL" id="KI669465">
    <property type="protein sequence ID" value="OCF55919.1"/>
    <property type="molecule type" value="Genomic_DNA"/>
</dbReference>
<evidence type="ECO:0000256" key="4">
    <source>
        <dbReference type="ARBA" id="ARBA00022737"/>
    </source>
</evidence>
<keyword evidence="3" id="KW-0698">rRNA processing</keyword>
<dbReference type="PANTHER" id="PTHR23271:SF1">
    <property type="entry name" value="U3 SMALL NUCLEOLAR RNA-ASSOCIATED PROTEIN 6 HOMOLOG"/>
    <property type="match status" value="1"/>
</dbReference>
<dbReference type="InterPro" id="IPR055347">
    <property type="entry name" value="UTP6_N"/>
</dbReference>
<sequence length="703" mass="79557">MDKVQFQLEATLPELKDLYEKGLFTKSEINQITKKRTAFETSLVRRVTRKEDFFKYAEYEINLERLRKVRYKKLNYHLNPPPPSASSFSLPRRALYILKRATAKFPGDLATWLAYVEFASREGMRKVVGKGLNSALQHHPTSSTLYLLQTYYHLHPGSPFPRESIPSTSKLDLPSASSSTNQAPGFAIEGIDPARTTLLLGLRLLPQSRDLWREYVKLELGWVEALRRRWKLLGIKDQNQDAPSQVEGEDVQKDQDALRGGEGAFGEEGEEARKSILAGELVIHALSSALESIPSTCSITEEEKLDGMGFRENLIQLFRNYPSPLRLKCLNVLYEDLQSVSEQSDNSRMAAKAGLLLLNKGLYDREYNPEDRPSKEGESVLDGVELVEELGKIGKEIRKSIKGKGQNKDWIEVVGLWLIEQIGKLEDKIEVREYLSSILSSLTKPSLLPPSSLLIAHLSYFSSSPNLDIARSYALIYPSNPSIQLYRLTAEVQLSTDANQTCKTCEEVVRAVTKSGLSEEEGEDVRSIWKLWIDKELQNPDGNLEERWKVILRESMKLGVHVRDLHGDVLGYYIINTLKSGEEVNGVLNKIKSYQPTFNTFNLVFTSLQDNNVQPDDLKKIYNAWRGFCKTPYEKAQAALAYAQVLLGIKGKGKEAYDVIEVTKREVRVDEGVEKYLEAGWKMLVDAETEGDSGDEDEEMSDE</sequence>
<reference evidence="8 9" key="1">
    <citation type="submission" date="2013-07" db="EMBL/GenBank/DDBJ databases">
        <title>The Genome Sequence of Kwoniella mangroviensis CBS10435.</title>
        <authorList>
            <consortium name="The Broad Institute Genome Sequencing Platform"/>
            <person name="Cuomo C."/>
            <person name="Litvintseva A."/>
            <person name="Chen Y."/>
            <person name="Heitman J."/>
            <person name="Sun S."/>
            <person name="Springer D."/>
            <person name="Dromer F."/>
            <person name="Young S.K."/>
            <person name="Zeng Q."/>
            <person name="Gargeya S."/>
            <person name="Fitzgerald M."/>
            <person name="Abouelleil A."/>
            <person name="Alvarado L."/>
            <person name="Berlin A.M."/>
            <person name="Chapman S.B."/>
            <person name="Dewar J."/>
            <person name="Goldberg J."/>
            <person name="Griggs A."/>
            <person name="Gujja S."/>
            <person name="Hansen M."/>
            <person name="Howarth C."/>
            <person name="Imamovic A."/>
            <person name="Larimer J."/>
            <person name="McCowan C."/>
            <person name="Murphy C."/>
            <person name="Pearson M."/>
            <person name="Priest M."/>
            <person name="Roberts A."/>
            <person name="Saif S."/>
            <person name="Shea T."/>
            <person name="Sykes S."/>
            <person name="Wortman J."/>
            <person name="Nusbaum C."/>
            <person name="Birren B."/>
        </authorList>
    </citation>
    <scope>NUCLEOTIDE SEQUENCE [LARGE SCALE GENOMIC DNA]</scope>
    <source>
        <strain evidence="8 9">CBS 10435</strain>
    </source>
</reference>
<dbReference type="GO" id="GO:0030515">
    <property type="term" value="F:snoRNA binding"/>
    <property type="evidence" value="ECO:0007669"/>
    <property type="project" value="InterPro"/>
</dbReference>
<dbReference type="Gene3D" id="1.25.40.10">
    <property type="entry name" value="Tetratricopeptide repeat domain"/>
    <property type="match status" value="1"/>
</dbReference>
<dbReference type="Pfam" id="PF08640">
    <property type="entry name" value="U3_assoc_6"/>
    <property type="match status" value="1"/>
</dbReference>
<evidence type="ECO:0000313" key="8">
    <source>
        <dbReference type="EMBL" id="OCF55919.1"/>
    </source>
</evidence>
<keyword evidence="4" id="KW-0677">Repeat</keyword>
<keyword evidence="9" id="KW-1185">Reference proteome</keyword>
<dbReference type="GO" id="GO:0032040">
    <property type="term" value="C:small-subunit processome"/>
    <property type="evidence" value="ECO:0007669"/>
    <property type="project" value="TreeGrafter"/>
</dbReference>
<name>A0A1B9IJR6_9TREE</name>
<dbReference type="InterPro" id="IPR011990">
    <property type="entry name" value="TPR-like_helical_dom_sf"/>
</dbReference>
<evidence type="ECO:0000256" key="1">
    <source>
        <dbReference type="ARBA" id="ARBA00004604"/>
    </source>
</evidence>
<feature type="region of interest" description="Disordered" evidence="6">
    <location>
        <begin position="241"/>
        <end position="269"/>
    </location>
</feature>
<dbReference type="OrthoDB" id="28112at2759"/>
<organism evidence="8 9">
    <name type="scientific">Kwoniella mangroviensis CBS 10435</name>
    <dbReference type="NCBI Taxonomy" id="1331196"/>
    <lineage>
        <taxon>Eukaryota</taxon>
        <taxon>Fungi</taxon>
        <taxon>Dikarya</taxon>
        <taxon>Basidiomycota</taxon>
        <taxon>Agaricomycotina</taxon>
        <taxon>Tremellomycetes</taxon>
        <taxon>Tremellales</taxon>
        <taxon>Cryptococcaceae</taxon>
        <taxon>Kwoniella</taxon>
    </lineage>
</organism>
<dbReference type="InterPro" id="IPR003107">
    <property type="entry name" value="HAT"/>
</dbReference>
<keyword evidence="5" id="KW-0539">Nucleus</keyword>
<feature type="domain" description="U3 small nucleolar RNA-associated protein 6 N-terminal" evidence="7">
    <location>
        <begin position="8"/>
        <end position="76"/>
    </location>
</feature>
<protein>
    <submittedName>
        <fullName evidence="8">U3 small nucleolar RNA-associated protein 6</fullName>
    </submittedName>
</protein>
<evidence type="ECO:0000259" key="7">
    <source>
        <dbReference type="Pfam" id="PF08640"/>
    </source>
</evidence>
<feature type="compositionally biased region" description="Basic and acidic residues" evidence="6">
    <location>
        <begin position="250"/>
        <end position="259"/>
    </location>
</feature>
<gene>
    <name evidence="8" type="ORF">L486_06676</name>
</gene>
<dbReference type="GO" id="GO:0034388">
    <property type="term" value="C:Pwp2p-containing subcomplex of 90S preribosome"/>
    <property type="evidence" value="ECO:0007669"/>
    <property type="project" value="TreeGrafter"/>
</dbReference>
<evidence type="ECO:0000256" key="5">
    <source>
        <dbReference type="ARBA" id="ARBA00023242"/>
    </source>
</evidence>
<reference evidence="9" key="2">
    <citation type="submission" date="2013-12" db="EMBL/GenBank/DDBJ databases">
        <title>Evolution of pathogenesis and genome organization in the Tremellales.</title>
        <authorList>
            <person name="Cuomo C."/>
            <person name="Litvintseva A."/>
            <person name="Heitman J."/>
            <person name="Chen Y."/>
            <person name="Sun S."/>
            <person name="Springer D."/>
            <person name="Dromer F."/>
            <person name="Young S."/>
            <person name="Zeng Q."/>
            <person name="Chapman S."/>
            <person name="Gujja S."/>
            <person name="Saif S."/>
            <person name="Birren B."/>
        </authorList>
    </citation>
    <scope>NUCLEOTIDE SEQUENCE [LARGE SCALE GENOMIC DNA]</scope>
    <source>
        <strain evidence="9">CBS 10435</strain>
    </source>
</reference>
<accession>A0A1B9IJR6</accession>
<dbReference type="PANTHER" id="PTHR23271">
    <property type="entry name" value="HEPATOCELLULAR CARCINOMA-ASSOCIATED ANTIGEN 66"/>
    <property type="match status" value="1"/>
</dbReference>
<comment type="similarity">
    <text evidence="2">Belongs to the UTP6 family.</text>
</comment>